<dbReference type="EMBL" id="FQYN01000004">
    <property type="protein sequence ID" value="SHJ14927.1"/>
    <property type="molecule type" value="Genomic_DNA"/>
</dbReference>
<dbReference type="InterPro" id="IPR000073">
    <property type="entry name" value="AB_hydrolase_1"/>
</dbReference>
<keyword evidence="3" id="KW-1185">Reference proteome</keyword>
<dbReference type="SUPFAM" id="SSF53474">
    <property type="entry name" value="alpha/beta-Hydrolases"/>
    <property type="match status" value="1"/>
</dbReference>
<evidence type="ECO:0000313" key="2">
    <source>
        <dbReference type="EMBL" id="SHJ14927.1"/>
    </source>
</evidence>
<feature type="domain" description="AB hydrolase-1" evidence="1">
    <location>
        <begin position="67"/>
        <end position="293"/>
    </location>
</feature>
<dbReference type="RefSeq" id="WP_073109521.1">
    <property type="nucleotide sequence ID" value="NZ_FQYN01000004.1"/>
</dbReference>
<name>A0A1M6GYC2_9BACT</name>
<evidence type="ECO:0000259" key="1">
    <source>
        <dbReference type="Pfam" id="PF12697"/>
    </source>
</evidence>
<dbReference type="InterPro" id="IPR029058">
    <property type="entry name" value="AB_hydrolase_fold"/>
</dbReference>
<dbReference type="STRING" id="1121955.SAMN02745146_2443"/>
<gene>
    <name evidence="2" type="ORF">SAMN02745146_2443</name>
</gene>
<dbReference type="InterPro" id="IPR050471">
    <property type="entry name" value="AB_hydrolase"/>
</dbReference>
<organism evidence="2 3">
    <name type="scientific">Hymenobacter daecheongensis DSM 21074</name>
    <dbReference type="NCBI Taxonomy" id="1121955"/>
    <lineage>
        <taxon>Bacteria</taxon>
        <taxon>Pseudomonadati</taxon>
        <taxon>Bacteroidota</taxon>
        <taxon>Cytophagia</taxon>
        <taxon>Cytophagales</taxon>
        <taxon>Hymenobacteraceae</taxon>
        <taxon>Hymenobacter</taxon>
    </lineage>
</organism>
<sequence>MKTAVSVAAPYCSEFKDPARAEAFLGRWVQQVEALNGCQYGRLTVPSLLGPTVVWTLNAEQTDWPAVVIFPGFRTVSLFWDLDNNLAPLKQKYRLFLIDVNGQPCLSHGATPAVKGDGYGHWAADLLRQLGLAKAHVLGASFGGLLALKLSQVAPELVDKVVLLNPGCLQSFSLGWRNLYYNLLPLLRPTMGHVLTFLDAAVFCPPHHQLSAPARQLLADFELFAIREYRDRTPKPYAMPPAELARVTAAVYLLVGEHDLLFPYQKSVAVARQHLRGLRGVQTFPHTGHGIETSREALMAVAALLE</sequence>
<proteinExistence type="predicted"/>
<reference evidence="2 3" key="1">
    <citation type="submission" date="2016-11" db="EMBL/GenBank/DDBJ databases">
        <authorList>
            <person name="Jaros S."/>
            <person name="Januszkiewicz K."/>
            <person name="Wedrychowicz H."/>
        </authorList>
    </citation>
    <scope>NUCLEOTIDE SEQUENCE [LARGE SCALE GENOMIC DNA]</scope>
    <source>
        <strain evidence="2 3">DSM 21074</strain>
    </source>
</reference>
<dbReference type="Proteomes" id="UP000184418">
    <property type="component" value="Unassembled WGS sequence"/>
</dbReference>
<protein>
    <submittedName>
        <fullName evidence="2">Pimeloyl-ACP methyl ester carboxylesterase</fullName>
    </submittedName>
</protein>
<dbReference type="PANTHER" id="PTHR43433:SF5">
    <property type="entry name" value="AB HYDROLASE-1 DOMAIN-CONTAINING PROTEIN"/>
    <property type="match status" value="1"/>
</dbReference>
<dbReference type="Pfam" id="PF12697">
    <property type="entry name" value="Abhydrolase_6"/>
    <property type="match status" value="1"/>
</dbReference>
<dbReference type="OrthoDB" id="9780932at2"/>
<dbReference type="AlphaFoldDB" id="A0A1M6GYC2"/>
<dbReference type="PANTHER" id="PTHR43433">
    <property type="entry name" value="HYDROLASE, ALPHA/BETA FOLD FAMILY PROTEIN"/>
    <property type="match status" value="1"/>
</dbReference>
<evidence type="ECO:0000313" key="3">
    <source>
        <dbReference type="Proteomes" id="UP000184418"/>
    </source>
</evidence>
<dbReference type="Gene3D" id="3.40.50.1820">
    <property type="entry name" value="alpha/beta hydrolase"/>
    <property type="match status" value="1"/>
</dbReference>
<accession>A0A1M6GYC2</accession>